<name>A0A834P2T8_VESPE</name>
<evidence type="ECO:0000313" key="1">
    <source>
        <dbReference type="EMBL" id="KAF7425765.1"/>
    </source>
</evidence>
<evidence type="ECO:0000313" key="2">
    <source>
        <dbReference type="Proteomes" id="UP000600918"/>
    </source>
</evidence>
<dbReference type="Proteomes" id="UP000600918">
    <property type="component" value="Unassembled WGS sequence"/>
</dbReference>
<proteinExistence type="predicted"/>
<protein>
    <submittedName>
        <fullName evidence="1">Uncharacterized protein</fullName>
    </submittedName>
</protein>
<dbReference type="AlphaFoldDB" id="A0A834P2T8"/>
<sequence length="97" mass="10722">MGADETSTSRERGDAPLLKTRLKKTPGEIRNLFLRDRLTVLRDFASLLATTRDQTANEFQRKLVGGGRGATRSNGADKKVGDSNVPVVDRYFRSSLP</sequence>
<dbReference type="EMBL" id="JACSDY010000006">
    <property type="protein sequence ID" value="KAF7425765.1"/>
    <property type="molecule type" value="Genomic_DNA"/>
</dbReference>
<reference evidence="1" key="1">
    <citation type="journal article" date="2020" name="G3 (Bethesda)">
        <title>High-Quality Assemblies for Three Invasive Social Wasps from the &lt;i&gt;Vespula&lt;/i&gt; Genus.</title>
        <authorList>
            <person name="Harrop T.W.R."/>
            <person name="Guhlin J."/>
            <person name="McLaughlin G.M."/>
            <person name="Permina E."/>
            <person name="Stockwell P."/>
            <person name="Gilligan J."/>
            <person name="Le Lec M.F."/>
            <person name="Gruber M.A.M."/>
            <person name="Quinn O."/>
            <person name="Lovegrove M."/>
            <person name="Duncan E.J."/>
            <person name="Remnant E.J."/>
            <person name="Van Eeckhoven J."/>
            <person name="Graham B."/>
            <person name="Knapp R.A."/>
            <person name="Langford K.W."/>
            <person name="Kronenberg Z."/>
            <person name="Press M.O."/>
            <person name="Eacker S.M."/>
            <person name="Wilson-Rankin E.E."/>
            <person name="Purcell J."/>
            <person name="Lester P.J."/>
            <person name="Dearden P.K."/>
        </authorList>
    </citation>
    <scope>NUCLEOTIDE SEQUENCE</scope>
    <source>
        <strain evidence="1">Volc-1</strain>
    </source>
</reference>
<organism evidence="1 2">
    <name type="scientific">Vespula pensylvanica</name>
    <name type="common">Western yellow jacket</name>
    <name type="synonym">Wasp</name>
    <dbReference type="NCBI Taxonomy" id="30213"/>
    <lineage>
        <taxon>Eukaryota</taxon>
        <taxon>Metazoa</taxon>
        <taxon>Ecdysozoa</taxon>
        <taxon>Arthropoda</taxon>
        <taxon>Hexapoda</taxon>
        <taxon>Insecta</taxon>
        <taxon>Pterygota</taxon>
        <taxon>Neoptera</taxon>
        <taxon>Endopterygota</taxon>
        <taxon>Hymenoptera</taxon>
        <taxon>Apocrita</taxon>
        <taxon>Aculeata</taxon>
        <taxon>Vespoidea</taxon>
        <taxon>Vespidae</taxon>
        <taxon>Vespinae</taxon>
        <taxon>Vespula</taxon>
    </lineage>
</organism>
<comment type="caution">
    <text evidence="1">The sequence shown here is derived from an EMBL/GenBank/DDBJ whole genome shotgun (WGS) entry which is preliminary data.</text>
</comment>
<gene>
    <name evidence="1" type="ORF">H0235_008203</name>
</gene>
<accession>A0A834P2T8</accession>
<keyword evidence="2" id="KW-1185">Reference proteome</keyword>